<dbReference type="Pfam" id="PF03929">
    <property type="entry name" value="PepSY_TM"/>
    <property type="match status" value="1"/>
</dbReference>
<proteinExistence type="predicted"/>
<dbReference type="EMBL" id="LAJX01000053">
    <property type="protein sequence ID" value="KJV07219.1"/>
    <property type="molecule type" value="Genomic_DNA"/>
</dbReference>
<reference evidence="2 3" key="2">
    <citation type="journal article" date="2016" name="Microb. Ecol.">
        <title>Genome Characteristics of a Novel Type I Methanotroph (Sn10-6) Isolated from a Flooded Indian Rice Field.</title>
        <authorList>
            <person name="Rahalkar M.C."/>
            <person name="Pandit P.S."/>
            <person name="Dhakephalkar P.K."/>
            <person name="Pore S."/>
            <person name="Arora P."/>
            <person name="Kapse N."/>
        </authorList>
    </citation>
    <scope>NUCLEOTIDE SEQUENCE [LARGE SCALE GENOMIC DNA]</scope>
    <source>
        <strain evidence="2 3">Sn10-6</strain>
    </source>
</reference>
<dbReference type="RefSeq" id="WP_045778569.1">
    <property type="nucleotide sequence ID" value="NZ_LAJX01000053.1"/>
</dbReference>
<dbReference type="InterPro" id="IPR005625">
    <property type="entry name" value="PepSY-ass_TM"/>
</dbReference>
<organism evidence="2 3">
    <name type="scientific">Methylocucumis oryzae</name>
    <dbReference type="NCBI Taxonomy" id="1632867"/>
    <lineage>
        <taxon>Bacteria</taxon>
        <taxon>Pseudomonadati</taxon>
        <taxon>Pseudomonadota</taxon>
        <taxon>Gammaproteobacteria</taxon>
        <taxon>Methylococcales</taxon>
        <taxon>Methylococcaceae</taxon>
        <taxon>Methylocucumis</taxon>
    </lineage>
</organism>
<dbReference type="OrthoDB" id="7238323at2"/>
<feature type="transmembrane region" description="Helical" evidence="1">
    <location>
        <begin position="378"/>
        <end position="399"/>
    </location>
</feature>
<keyword evidence="1" id="KW-0812">Transmembrane</keyword>
<evidence type="ECO:0000313" key="3">
    <source>
        <dbReference type="Proteomes" id="UP000033684"/>
    </source>
</evidence>
<dbReference type="PATRIC" id="fig|1632867.3.peg.4638"/>
<dbReference type="PANTHER" id="PTHR34219:SF5">
    <property type="entry name" value="BLR4505 PROTEIN"/>
    <property type="match status" value="1"/>
</dbReference>
<protein>
    <recommendedName>
        <fullName evidence="4">Peptidase</fullName>
    </recommendedName>
</protein>
<feature type="transmembrane region" description="Helical" evidence="1">
    <location>
        <begin position="12"/>
        <end position="34"/>
    </location>
</feature>
<name>A0A0F3INS0_9GAMM</name>
<feature type="transmembrane region" description="Helical" evidence="1">
    <location>
        <begin position="156"/>
        <end position="178"/>
    </location>
</feature>
<evidence type="ECO:0000256" key="1">
    <source>
        <dbReference type="SAM" id="Phobius"/>
    </source>
</evidence>
<evidence type="ECO:0008006" key="4">
    <source>
        <dbReference type="Google" id="ProtNLM"/>
    </source>
</evidence>
<feature type="transmembrane region" description="Helical" evidence="1">
    <location>
        <begin position="223"/>
        <end position="243"/>
    </location>
</feature>
<evidence type="ECO:0000313" key="2">
    <source>
        <dbReference type="EMBL" id="KJV07219.1"/>
    </source>
</evidence>
<keyword evidence="1" id="KW-1133">Transmembrane helix</keyword>
<sequence>MKRQFWVLMHRYAGLYLTFFLIIVGITGSLLAFYQELDDWLNPERRFVAIEQRVMLDDITLVEKAQALVPEARINQIVFNRKPGQIFEAGLLPKIDTETGKPLPLDEFSIRLNPYSGELIDYGLDEDDSIWPITKSNVMNVIYKLHFSLLLEQPGIWLLGIAALIWTLDCFVGFYLTLPPARKTTASNSAQTGKSFGSRWSVAWKIKWPSSTHRLMVDLHRAFGLWTWLMLLVIAWSAVSFNLREFIYQPLMTWAFNMPDLEQYPELPQLAKAKPEPKLDWRAAHAIAKKLLAEQAQQHEFTVFGEIELAYQPELGLYVYQAETDKNIGEFAPMLYFDGDTGQFAGIYGLPEENIGYTITMWLMSLHRARVFGLPFKLFVSTMGLVVVMLSITGFYIYLKKRKAQALKNR</sequence>
<keyword evidence="1" id="KW-0472">Membrane</keyword>
<gene>
    <name evidence="2" type="ORF">VZ94_06160</name>
</gene>
<comment type="caution">
    <text evidence="2">The sequence shown here is derived from an EMBL/GenBank/DDBJ whole genome shotgun (WGS) entry which is preliminary data.</text>
</comment>
<keyword evidence="3" id="KW-1185">Reference proteome</keyword>
<dbReference type="AlphaFoldDB" id="A0A0F3INS0"/>
<reference evidence="3" key="1">
    <citation type="submission" date="2015-03" db="EMBL/GenBank/DDBJ databases">
        <title>Draft genome sequence of a novel methanotroph (Sn10-6) isolated from flooded ricefield rhizosphere in India.</title>
        <authorList>
            <person name="Pandit P.S."/>
            <person name="Pore S.D."/>
            <person name="Arora P."/>
            <person name="Kapse N.G."/>
            <person name="Dhakephalkar P.K."/>
            <person name="Rahalkar M.C."/>
        </authorList>
    </citation>
    <scope>NUCLEOTIDE SEQUENCE [LARGE SCALE GENOMIC DNA]</scope>
    <source>
        <strain evidence="3">Sn10-6</strain>
    </source>
</reference>
<dbReference type="Proteomes" id="UP000033684">
    <property type="component" value="Unassembled WGS sequence"/>
</dbReference>
<dbReference type="PANTHER" id="PTHR34219">
    <property type="entry name" value="IRON-REGULATED INNER MEMBRANE PROTEIN-RELATED"/>
    <property type="match status" value="1"/>
</dbReference>
<accession>A0A0F3INS0</accession>